<feature type="transmembrane region" description="Helical" evidence="7">
    <location>
        <begin position="163"/>
        <end position="179"/>
    </location>
</feature>
<dbReference type="PATRIC" id="fig|1224164.3.peg.317"/>
<proteinExistence type="predicted"/>
<sequence length="392" mass="41859">MWLGIALANFTVAWGGNQYTPMLIFYRQQGVFSSLFVDLMLVSYAAGIAVGLLVAGHLSDRYGRKPVMMPIPIVAAIASLAIAIGEQNELLMTVGRFLAGIAVGVAMTAGGAWIKELSSRKFDPKAVPTSGAKRASMALTAGFALGPVCSGVLAQWVAMPGKLPYLVHIVISIAAIWLIKDLPETRHSTHLHEKGGFLKDMAIPSIKAPRFLLVVTPMAPWVFGAGFTSYAILPAQIRHLMTYPIAMTALIALVTLGSGFLIQQVGPQIAGESKVRGPVTALVLTVIGMGLATIDVTHPSVWFTMICGVFLGVTYGLCSYIGLAETQEIATPEDMAGLTGIFYILSYVGMLFPAALTKLSDWFSYTEMLGFGVAVALFSLVATIFNARRLPR</sequence>
<dbReference type="GO" id="GO:0005886">
    <property type="term" value="C:plasma membrane"/>
    <property type="evidence" value="ECO:0007669"/>
    <property type="project" value="UniProtKB-SubCell"/>
</dbReference>
<evidence type="ECO:0000256" key="1">
    <source>
        <dbReference type="ARBA" id="ARBA00004651"/>
    </source>
</evidence>
<keyword evidence="4 7" id="KW-0812">Transmembrane</keyword>
<dbReference type="KEGG" id="cvt:B843_01645"/>
<dbReference type="PROSITE" id="PS50850">
    <property type="entry name" value="MFS"/>
    <property type="match status" value="1"/>
</dbReference>
<dbReference type="PANTHER" id="PTHR23517">
    <property type="entry name" value="RESISTANCE PROTEIN MDTM, PUTATIVE-RELATED-RELATED"/>
    <property type="match status" value="1"/>
</dbReference>
<feature type="transmembrane region" description="Helical" evidence="7">
    <location>
        <begin position="31"/>
        <end position="55"/>
    </location>
</feature>
<feature type="transmembrane region" description="Helical" evidence="7">
    <location>
        <begin position="335"/>
        <end position="356"/>
    </location>
</feature>
<organism evidence="9 10">
    <name type="scientific">Corynebacterium vitaeruminis DSM 20294</name>
    <dbReference type="NCBI Taxonomy" id="1224164"/>
    <lineage>
        <taxon>Bacteria</taxon>
        <taxon>Bacillati</taxon>
        <taxon>Actinomycetota</taxon>
        <taxon>Actinomycetes</taxon>
        <taxon>Mycobacteriales</taxon>
        <taxon>Corynebacteriaceae</taxon>
        <taxon>Corynebacterium</taxon>
    </lineage>
</organism>
<gene>
    <name evidence="9" type="ORF">B843_01645</name>
</gene>
<keyword evidence="10" id="KW-1185">Reference proteome</keyword>
<dbReference type="EMBL" id="CP004353">
    <property type="protein sequence ID" value="AHI21721.1"/>
    <property type="molecule type" value="Genomic_DNA"/>
</dbReference>
<keyword evidence="6 7" id="KW-0472">Membrane</keyword>
<reference evidence="9 10" key="1">
    <citation type="submission" date="2013-02" db="EMBL/GenBank/DDBJ databases">
        <title>The complete genome sequence of Corynebacterium vitaeruminis DSM 20294.</title>
        <authorList>
            <person name="Ruckert C."/>
            <person name="Albersmeier A."/>
            <person name="Kalinowski J."/>
        </authorList>
    </citation>
    <scope>NUCLEOTIDE SEQUENCE [LARGE SCALE GENOMIC DNA]</scope>
    <source>
        <strain evidence="10">ATCC 10234</strain>
    </source>
</reference>
<feature type="transmembrane region" description="Helical" evidence="7">
    <location>
        <begin position="275"/>
        <end position="294"/>
    </location>
</feature>
<feature type="transmembrane region" description="Helical" evidence="7">
    <location>
        <begin position="211"/>
        <end position="233"/>
    </location>
</feature>
<feature type="domain" description="Major facilitator superfamily (MFS) profile" evidence="8">
    <location>
        <begin position="1"/>
        <end position="392"/>
    </location>
</feature>
<dbReference type="AlphaFoldDB" id="W5XXG0"/>
<evidence type="ECO:0000256" key="2">
    <source>
        <dbReference type="ARBA" id="ARBA00022448"/>
    </source>
</evidence>
<dbReference type="InterPro" id="IPR020846">
    <property type="entry name" value="MFS_dom"/>
</dbReference>
<dbReference type="STRING" id="1224164.B843_01645"/>
<dbReference type="GO" id="GO:0022857">
    <property type="term" value="F:transmembrane transporter activity"/>
    <property type="evidence" value="ECO:0007669"/>
    <property type="project" value="InterPro"/>
</dbReference>
<accession>W5XXG0</accession>
<dbReference type="HOGENOM" id="CLU_038683_1_0_11"/>
<comment type="subcellular location">
    <subcellularLocation>
        <location evidence="1">Cell membrane</location>
        <topology evidence="1">Multi-pass membrane protein</topology>
    </subcellularLocation>
</comment>
<evidence type="ECO:0000256" key="6">
    <source>
        <dbReference type="ARBA" id="ARBA00023136"/>
    </source>
</evidence>
<dbReference type="Pfam" id="PF07690">
    <property type="entry name" value="MFS_1"/>
    <property type="match status" value="1"/>
</dbReference>
<dbReference type="eggNOG" id="COG0477">
    <property type="taxonomic scope" value="Bacteria"/>
</dbReference>
<evidence type="ECO:0000259" key="8">
    <source>
        <dbReference type="PROSITE" id="PS50850"/>
    </source>
</evidence>
<feature type="transmembrane region" description="Helical" evidence="7">
    <location>
        <begin position="97"/>
        <end position="114"/>
    </location>
</feature>
<dbReference type="InterPro" id="IPR036259">
    <property type="entry name" value="MFS_trans_sf"/>
</dbReference>
<keyword evidence="5 7" id="KW-1133">Transmembrane helix</keyword>
<feature type="transmembrane region" description="Helical" evidence="7">
    <location>
        <begin position="67"/>
        <end position="85"/>
    </location>
</feature>
<evidence type="ECO:0000256" key="7">
    <source>
        <dbReference type="SAM" id="Phobius"/>
    </source>
</evidence>
<feature type="transmembrane region" description="Helical" evidence="7">
    <location>
        <begin position="300"/>
        <end position="323"/>
    </location>
</feature>
<keyword evidence="2" id="KW-0813">Transport</keyword>
<dbReference type="Gene3D" id="1.20.1250.20">
    <property type="entry name" value="MFS general substrate transporter like domains"/>
    <property type="match status" value="1"/>
</dbReference>
<protein>
    <submittedName>
        <fullName evidence="9">Major facilitator superfamily permease</fullName>
    </submittedName>
</protein>
<evidence type="ECO:0000313" key="9">
    <source>
        <dbReference type="EMBL" id="AHI21721.1"/>
    </source>
</evidence>
<name>W5XXG0_9CORY</name>
<dbReference type="InterPro" id="IPR050171">
    <property type="entry name" value="MFS_Transporters"/>
</dbReference>
<feature type="transmembrane region" description="Helical" evidence="7">
    <location>
        <begin position="245"/>
        <end position="263"/>
    </location>
</feature>
<dbReference type="InterPro" id="IPR011701">
    <property type="entry name" value="MFS"/>
</dbReference>
<dbReference type="Proteomes" id="UP000019222">
    <property type="component" value="Chromosome"/>
</dbReference>
<feature type="transmembrane region" description="Helical" evidence="7">
    <location>
        <begin position="368"/>
        <end position="387"/>
    </location>
</feature>
<keyword evidence="3" id="KW-1003">Cell membrane</keyword>
<evidence type="ECO:0000256" key="5">
    <source>
        <dbReference type="ARBA" id="ARBA00022989"/>
    </source>
</evidence>
<evidence type="ECO:0000256" key="3">
    <source>
        <dbReference type="ARBA" id="ARBA00022475"/>
    </source>
</evidence>
<dbReference type="SUPFAM" id="SSF103473">
    <property type="entry name" value="MFS general substrate transporter"/>
    <property type="match status" value="1"/>
</dbReference>
<evidence type="ECO:0000256" key="4">
    <source>
        <dbReference type="ARBA" id="ARBA00022692"/>
    </source>
</evidence>
<evidence type="ECO:0000313" key="10">
    <source>
        <dbReference type="Proteomes" id="UP000019222"/>
    </source>
</evidence>